<sequence length="72" mass="8206">MNDEIYMINGVHGCGFHIEPKKWIGFNLKSKASETIEVCSCHAVSDIEVNIIVLHTNEEAQLMLYDYYITVS</sequence>
<reference evidence="1 2" key="1">
    <citation type="submission" date="2018-11" db="EMBL/GenBank/DDBJ databases">
        <authorList>
            <consortium name="Pathogen Informatics"/>
        </authorList>
    </citation>
    <scope>NUCLEOTIDE SEQUENCE [LARGE SCALE GENOMIC DNA]</scope>
</reference>
<dbReference type="Proteomes" id="UP000267096">
    <property type="component" value="Unassembled WGS sequence"/>
</dbReference>
<accession>A0A3P6P3C9</accession>
<proteinExistence type="predicted"/>
<evidence type="ECO:0000313" key="2">
    <source>
        <dbReference type="Proteomes" id="UP000267096"/>
    </source>
</evidence>
<organism evidence="1 2">
    <name type="scientific">Anisakis simplex</name>
    <name type="common">Herring worm</name>
    <dbReference type="NCBI Taxonomy" id="6269"/>
    <lineage>
        <taxon>Eukaryota</taxon>
        <taxon>Metazoa</taxon>
        <taxon>Ecdysozoa</taxon>
        <taxon>Nematoda</taxon>
        <taxon>Chromadorea</taxon>
        <taxon>Rhabditida</taxon>
        <taxon>Spirurina</taxon>
        <taxon>Ascaridomorpha</taxon>
        <taxon>Ascaridoidea</taxon>
        <taxon>Anisakidae</taxon>
        <taxon>Anisakis</taxon>
        <taxon>Anisakis simplex complex</taxon>
    </lineage>
</organism>
<evidence type="ECO:0000313" key="1">
    <source>
        <dbReference type="EMBL" id="VDK27937.1"/>
    </source>
</evidence>
<dbReference type="AlphaFoldDB" id="A0A3P6P3C9"/>
<dbReference type="EMBL" id="UYRR01015580">
    <property type="protein sequence ID" value="VDK27937.1"/>
    <property type="molecule type" value="Genomic_DNA"/>
</dbReference>
<protein>
    <submittedName>
        <fullName evidence="1">Uncharacterized protein</fullName>
    </submittedName>
</protein>
<name>A0A3P6P3C9_ANISI</name>
<gene>
    <name evidence="1" type="ORF">ASIM_LOCUS6847</name>
</gene>
<keyword evidence="2" id="KW-1185">Reference proteome</keyword>